<proteinExistence type="predicted"/>
<dbReference type="AlphaFoldDB" id="A0A4Y7JVC1"/>
<feature type="region of interest" description="Disordered" evidence="1">
    <location>
        <begin position="96"/>
        <end position="118"/>
    </location>
</feature>
<evidence type="ECO:0000313" key="2">
    <source>
        <dbReference type="EMBL" id="RZC64002.1"/>
    </source>
</evidence>
<protein>
    <submittedName>
        <fullName evidence="2">Uncharacterized protein</fullName>
    </submittedName>
</protein>
<accession>A0A4Y7JVC1</accession>
<dbReference type="EMBL" id="CM010719">
    <property type="protein sequence ID" value="RZC64002.1"/>
    <property type="molecule type" value="Genomic_DNA"/>
</dbReference>
<feature type="compositionally biased region" description="Basic and acidic residues" evidence="1">
    <location>
        <begin position="108"/>
        <end position="118"/>
    </location>
</feature>
<keyword evidence="3" id="KW-1185">Reference proteome</keyword>
<gene>
    <name evidence="2" type="ORF">C5167_025756</name>
</gene>
<name>A0A4Y7JVC1_PAPSO</name>
<dbReference type="Proteomes" id="UP000316621">
    <property type="component" value="Chromosome 5"/>
</dbReference>
<organism evidence="2 3">
    <name type="scientific">Papaver somniferum</name>
    <name type="common">Opium poppy</name>
    <dbReference type="NCBI Taxonomy" id="3469"/>
    <lineage>
        <taxon>Eukaryota</taxon>
        <taxon>Viridiplantae</taxon>
        <taxon>Streptophyta</taxon>
        <taxon>Embryophyta</taxon>
        <taxon>Tracheophyta</taxon>
        <taxon>Spermatophyta</taxon>
        <taxon>Magnoliopsida</taxon>
        <taxon>Ranunculales</taxon>
        <taxon>Papaveraceae</taxon>
        <taxon>Papaveroideae</taxon>
        <taxon>Papaver</taxon>
    </lineage>
</organism>
<dbReference type="Gramene" id="RZC64002">
    <property type="protein sequence ID" value="RZC64002"/>
    <property type="gene ID" value="C5167_025756"/>
</dbReference>
<evidence type="ECO:0000313" key="3">
    <source>
        <dbReference type="Proteomes" id="UP000316621"/>
    </source>
</evidence>
<reference evidence="2 3" key="1">
    <citation type="journal article" date="2018" name="Science">
        <title>The opium poppy genome and morphinan production.</title>
        <authorList>
            <person name="Guo L."/>
            <person name="Winzer T."/>
            <person name="Yang X."/>
            <person name="Li Y."/>
            <person name="Ning Z."/>
            <person name="He Z."/>
            <person name="Teodor R."/>
            <person name="Lu Y."/>
            <person name="Bowser T.A."/>
            <person name="Graham I.A."/>
            <person name="Ye K."/>
        </authorList>
    </citation>
    <scope>NUCLEOTIDE SEQUENCE [LARGE SCALE GENOMIC DNA]</scope>
    <source>
        <strain evidence="3">cv. HN1</strain>
        <tissue evidence="2">Leaves</tissue>
    </source>
</reference>
<evidence type="ECO:0000256" key="1">
    <source>
        <dbReference type="SAM" id="MobiDB-lite"/>
    </source>
</evidence>
<sequence length="118" mass="13531">MALKSRLFSRTFSTAGIWDELAIFCAKMQRVKLNSAFSTAWKWDELAILRAEMGRVKFNSIVSETSLVTALFPVIRINRDKFLDYQFPVVEEETGRRHAGYLSSPTQQHEDVAKVSSR</sequence>